<feature type="region of interest" description="Disordered" evidence="6">
    <location>
        <begin position="1"/>
        <end position="26"/>
    </location>
</feature>
<gene>
    <name evidence="9" type="ORF">LX15_005646</name>
</gene>
<feature type="transmembrane region" description="Helical" evidence="7">
    <location>
        <begin position="100"/>
        <end position="118"/>
    </location>
</feature>
<reference evidence="9 10" key="1">
    <citation type="submission" date="2022-06" db="EMBL/GenBank/DDBJ databases">
        <title>Genomic Encyclopedia of Archaeal and Bacterial Type Strains, Phase II (KMG-II): from individual species to whole genera.</title>
        <authorList>
            <person name="Goeker M."/>
        </authorList>
    </citation>
    <scope>NUCLEOTIDE SEQUENCE [LARGE SCALE GENOMIC DNA]</scope>
    <source>
        <strain evidence="9 10">DSM 40477</strain>
    </source>
</reference>
<dbReference type="PANTHER" id="PTHR23501:SF197">
    <property type="entry name" value="COMD"/>
    <property type="match status" value="1"/>
</dbReference>
<feature type="transmembrane region" description="Helical" evidence="7">
    <location>
        <begin position="327"/>
        <end position="345"/>
    </location>
</feature>
<dbReference type="PANTHER" id="PTHR23501">
    <property type="entry name" value="MAJOR FACILITATOR SUPERFAMILY"/>
    <property type="match status" value="1"/>
</dbReference>
<dbReference type="InterPro" id="IPR036259">
    <property type="entry name" value="MFS_trans_sf"/>
</dbReference>
<evidence type="ECO:0000256" key="5">
    <source>
        <dbReference type="SAM" id="Coils"/>
    </source>
</evidence>
<proteinExistence type="predicted"/>
<dbReference type="EMBL" id="JAMTCP010000052">
    <property type="protein sequence ID" value="MCP2261919.1"/>
    <property type="molecule type" value="Genomic_DNA"/>
</dbReference>
<dbReference type="PRINTS" id="PR01036">
    <property type="entry name" value="TCRTETB"/>
</dbReference>
<feature type="transmembrane region" description="Helical" evidence="7">
    <location>
        <begin position="130"/>
        <end position="150"/>
    </location>
</feature>
<protein>
    <submittedName>
        <fullName evidence="9">Drug resistance transporter, EmrB/QacA subfamily</fullName>
    </submittedName>
</protein>
<comment type="subcellular location">
    <subcellularLocation>
        <location evidence="1">Cell membrane</location>
        <topology evidence="1">Multi-pass membrane protein</topology>
    </subcellularLocation>
</comment>
<keyword evidence="3 7" id="KW-1133">Transmembrane helix</keyword>
<keyword evidence="5" id="KW-0175">Coiled coil</keyword>
<keyword evidence="10" id="KW-1185">Reference proteome</keyword>
<feature type="region of interest" description="Disordered" evidence="6">
    <location>
        <begin position="721"/>
        <end position="777"/>
    </location>
</feature>
<dbReference type="Gene3D" id="1.20.1720.10">
    <property type="entry name" value="Multidrug resistance protein D"/>
    <property type="match status" value="1"/>
</dbReference>
<organism evidence="9 10">
    <name type="scientific">Streptoalloteichus tenebrarius (strain ATCC 17920 / DSM 40477 / JCM 4838 / CBS 697.72 / NBRC 16177 / NCIMB 11028 / NRRL B-12390 / A12253. 1 / ISP 5477)</name>
    <name type="common">Streptomyces tenebrarius</name>
    <dbReference type="NCBI Taxonomy" id="1933"/>
    <lineage>
        <taxon>Bacteria</taxon>
        <taxon>Bacillati</taxon>
        <taxon>Actinomycetota</taxon>
        <taxon>Actinomycetes</taxon>
        <taxon>Pseudonocardiales</taxon>
        <taxon>Pseudonocardiaceae</taxon>
        <taxon>Streptoalloteichus</taxon>
    </lineage>
</organism>
<accession>A0ABT1I2C1</accession>
<feature type="transmembrane region" description="Helical" evidence="7">
    <location>
        <begin position="188"/>
        <end position="212"/>
    </location>
</feature>
<feature type="coiled-coil region" evidence="5">
    <location>
        <begin position="655"/>
        <end position="690"/>
    </location>
</feature>
<evidence type="ECO:0000256" key="2">
    <source>
        <dbReference type="ARBA" id="ARBA00022692"/>
    </source>
</evidence>
<keyword evidence="4 7" id="KW-0472">Membrane</keyword>
<evidence type="ECO:0000256" key="3">
    <source>
        <dbReference type="ARBA" id="ARBA00022989"/>
    </source>
</evidence>
<dbReference type="Proteomes" id="UP001205311">
    <property type="component" value="Unassembled WGS sequence"/>
</dbReference>
<name>A0ABT1I2C1_STRSD</name>
<evidence type="ECO:0000256" key="1">
    <source>
        <dbReference type="ARBA" id="ARBA00004651"/>
    </source>
</evidence>
<dbReference type="CDD" id="cd17502">
    <property type="entry name" value="MFS_Azr1_MDR_like"/>
    <property type="match status" value="1"/>
</dbReference>
<feature type="transmembrane region" description="Helical" evidence="7">
    <location>
        <begin position="224"/>
        <end position="243"/>
    </location>
</feature>
<evidence type="ECO:0000259" key="8">
    <source>
        <dbReference type="PROSITE" id="PS50850"/>
    </source>
</evidence>
<feature type="transmembrane region" description="Helical" evidence="7">
    <location>
        <begin position="249"/>
        <end position="272"/>
    </location>
</feature>
<dbReference type="PROSITE" id="PS50850">
    <property type="entry name" value="MFS"/>
    <property type="match status" value="1"/>
</dbReference>
<sequence>MSSASSAVPAQATPRAQGVGGGHERPMGHREVLEAMSGLLLALLVAILSSTIVSNALPTIVADLHGTQGQYTWVVTATLLASTATTPIWGKLSDLFSKKLLYQVAIGVFTLGSVLSGFSQSMGALIGFRTLQGVGMGGLQALAQVIIAAMVSPRERGRYNGYTGAVMAVATVGGPLVGGVIVDTSWLGWRWCFFVVVPLAVLALAVLSRTLHLPVVRRKARIDWAGATLITGGVSLLLIWVSFAGKDFAWWSLSTLAYLAGALACVVLALVVESRVAEPVIPLHLFRNRTTVLAVLASVAVGTAMFGTSVFLGQYFQLSRGYSPTEAGLLSLPMVAGLFAASTVSGQVISRTGKWKAFLVAGSLLLVTGLGLLGTVDHETSLWVIGCFLVLVGLGIGMTMQNLVLAVQNTVGPRELGAASSVVTFFRSLGGAAGVSVLGSVLATRVTELVNEGLSRLPRRPGATGGSGGLAMDIGHMPEPVRGIVRAAYGDATGRIFLIAGIVAVVTVVTVVFIKEVPLRTSAGGAPQPEAAPRVGQPSATPSVHSVIHRPVDEFQGNVDNSAPTVDNSLRRVGELGVTPATSPTRANGHAERVDDWYARLHAHLAEFTSSLAQAGRQLTDQATALRAELDAAPPRVAPPAPAPEVDQEARERLLAEARHEAERIVAAAREESERLRREAERQAEELVASARARAARVAASAEPTGTGDTADTIAWPEAPVTASASRPEAPAGAPLPQAGPQTEPGVEARPEGAGETGKAPRRALFEVPRAATRRESSFAGELRALFGYPDGPMNGQRGPRHAAGK</sequence>
<feature type="transmembrane region" description="Helical" evidence="7">
    <location>
        <begin position="162"/>
        <end position="182"/>
    </location>
</feature>
<evidence type="ECO:0000256" key="6">
    <source>
        <dbReference type="SAM" id="MobiDB-lite"/>
    </source>
</evidence>
<comment type="caution">
    <text evidence="9">The sequence shown here is derived from an EMBL/GenBank/DDBJ whole genome shotgun (WGS) entry which is preliminary data.</text>
</comment>
<feature type="transmembrane region" description="Helical" evidence="7">
    <location>
        <begin position="292"/>
        <end position="315"/>
    </location>
</feature>
<feature type="transmembrane region" description="Helical" evidence="7">
    <location>
        <begin position="382"/>
        <end position="405"/>
    </location>
</feature>
<keyword evidence="2 7" id="KW-0812">Transmembrane</keyword>
<evidence type="ECO:0000313" key="10">
    <source>
        <dbReference type="Proteomes" id="UP001205311"/>
    </source>
</evidence>
<feature type="transmembrane region" description="Helical" evidence="7">
    <location>
        <begin position="357"/>
        <end position="376"/>
    </location>
</feature>
<feature type="transmembrane region" description="Helical" evidence="7">
    <location>
        <begin position="70"/>
        <end position="88"/>
    </location>
</feature>
<evidence type="ECO:0000313" key="9">
    <source>
        <dbReference type="EMBL" id="MCP2261919.1"/>
    </source>
</evidence>
<evidence type="ECO:0000256" key="7">
    <source>
        <dbReference type="SAM" id="Phobius"/>
    </source>
</evidence>
<dbReference type="InterPro" id="IPR011701">
    <property type="entry name" value="MFS"/>
</dbReference>
<dbReference type="Pfam" id="PF07690">
    <property type="entry name" value="MFS_1"/>
    <property type="match status" value="1"/>
</dbReference>
<feature type="transmembrane region" description="Helical" evidence="7">
    <location>
        <begin position="35"/>
        <end position="58"/>
    </location>
</feature>
<feature type="transmembrane region" description="Helical" evidence="7">
    <location>
        <begin position="496"/>
        <end position="514"/>
    </location>
</feature>
<feature type="domain" description="Major facilitator superfamily (MFS) profile" evidence="8">
    <location>
        <begin position="35"/>
        <end position="519"/>
    </location>
</feature>
<evidence type="ECO:0000256" key="4">
    <source>
        <dbReference type="ARBA" id="ARBA00023136"/>
    </source>
</evidence>
<dbReference type="Gene3D" id="1.20.1250.20">
    <property type="entry name" value="MFS general substrate transporter like domains"/>
    <property type="match status" value="1"/>
</dbReference>
<dbReference type="SUPFAM" id="SSF103473">
    <property type="entry name" value="MFS general substrate transporter"/>
    <property type="match status" value="1"/>
</dbReference>
<feature type="compositionally biased region" description="Low complexity" evidence="6">
    <location>
        <begin position="730"/>
        <end position="742"/>
    </location>
</feature>
<feature type="region of interest" description="Disordered" evidence="6">
    <location>
        <begin position="522"/>
        <end position="544"/>
    </location>
</feature>
<dbReference type="InterPro" id="IPR020846">
    <property type="entry name" value="MFS_dom"/>
</dbReference>